<dbReference type="AlphaFoldDB" id="A0AAW2S0P8"/>
<protein>
    <submittedName>
        <fullName evidence="1">Uncharacterized protein</fullName>
    </submittedName>
</protein>
<reference evidence="1" key="1">
    <citation type="submission" date="2020-06" db="EMBL/GenBank/DDBJ databases">
        <authorList>
            <person name="Li T."/>
            <person name="Hu X."/>
            <person name="Zhang T."/>
            <person name="Song X."/>
            <person name="Zhang H."/>
            <person name="Dai N."/>
            <person name="Sheng W."/>
            <person name="Hou X."/>
            <person name="Wei L."/>
        </authorList>
    </citation>
    <scope>NUCLEOTIDE SEQUENCE</scope>
    <source>
        <strain evidence="1">G02</strain>
        <tissue evidence="1">Leaf</tissue>
    </source>
</reference>
<sequence>MVPNIVEPIIVHYDNKGVIAKPEESRSHHKAKHILRRYYLIREMVRRSDVRMDRIASAENMTCPWSKPISQIGHTQHLEKMGLKYMGDWLKGQVGDFYCMPQESQ</sequence>
<accession>A0AAW2S0P8</accession>
<organism evidence="1">
    <name type="scientific">Sesamum radiatum</name>
    <name type="common">Black benniseed</name>
    <dbReference type="NCBI Taxonomy" id="300843"/>
    <lineage>
        <taxon>Eukaryota</taxon>
        <taxon>Viridiplantae</taxon>
        <taxon>Streptophyta</taxon>
        <taxon>Embryophyta</taxon>
        <taxon>Tracheophyta</taxon>
        <taxon>Spermatophyta</taxon>
        <taxon>Magnoliopsida</taxon>
        <taxon>eudicotyledons</taxon>
        <taxon>Gunneridae</taxon>
        <taxon>Pentapetalae</taxon>
        <taxon>asterids</taxon>
        <taxon>lamiids</taxon>
        <taxon>Lamiales</taxon>
        <taxon>Pedaliaceae</taxon>
        <taxon>Sesamum</taxon>
    </lineage>
</organism>
<reference evidence="1" key="2">
    <citation type="journal article" date="2024" name="Plant">
        <title>Genomic evolution and insights into agronomic trait innovations of Sesamum species.</title>
        <authorList>
            <person name="Miao H."/>
            <person name="Wang L."/>
            <person name="Qu L."/>
            <person name="Liu H."/>
            <person name="Sun Y."/>
            <person name="Le M."/>
            <person name="Wang Q."/>
            <person name="Wei S."/>
            <person name="Zheng Y."/>
            <person name="Lin W."/>
            <person name="Duan Y."/>
            <person name="Cao H."/>
            <person name="Xiong S."/>
            <person name="Wang X."/>
            <person name="Wei L."/>
            <person name="Li C."/>
            <person name="Ma Q."/>
            <person name="Ju M."/>
            <person name="Zhao R."/>
            <person name="Li G."/>
            <person name="Mu C."/>
            <person name="Tian Q."/>
            <person name="Mei H."/>
            <person name="Zhang T."/>
            <person name="Gao T."/>
            <person name="Zhang H."/>
        </authorList>
    </citation>
    <scope>NUCLEOTIDE SEQUENCE</scope>
    <source>
        <strain evidence="1">G02</strain>
    </source>
</reference>
<proteinExistence type="predicted"/>
<name>A0AAW2S0P8_SESRA</name>
<dbReference type="EMBL" id="JACGWJ010000012">
    <property type="protein sequence ID" value="KAL0385994.1"/>
    <property type="molecule type" value="Genomic_DNA"/>
</dbReference>
<evidence type="ECO:0000313" key="1">
    <source>
        <dbReference type="EMBL" id="KAL0385994.1"/>
    </source>
</evidence>
<gene>
    <name evidence="1" type="ORF">Sradi_2993700</name>
</gene>
<comment type="caution">
    <text evidence="1">The sequence shown here is derived from an EMBL/GenBank/DDBJ whole genome shotgun (WGS) entry which is preliminary data.</text>
</comment>